<dbReference type="Gene3D" id="2.60.120.20">
    <property type="match status" value="1"/>
</dbReference>
<name>A0A2P1GMD1_9VIRU</name>
<comment type="subcellular location">
    <subcellularLocation>
        <location evidence="1">Virion</location>
    </subcellularLocation>
</comment>
<dbReference type="GO" id="GO:0003723">
    <property type="term" value="F:RNA binding"/>
    <property type="evidence" value="ECO:0007669"/>
    <property type="project" value="InterPro"/>
</dbReference>
<evidence type="ECO:0000313" key="5">
    <source>
        <dbReference type="EMBL" id="AVM87146.1"/>
    </source>
</evidence>
<dbReference type="Pfam" id="PF03014">
    <property type="entry name" value="SP2"/>
    <property type="match status" value="1"/>
</dbReference>
<feature type="compositionally biased region" description="Basic residues" evidence="3">
    <location>
        <begin position="25"/>
        <end position="40"/>
    </location>
</feature>
<feature type="region of interest" description="Disordered" evidence="3">
    <location>
        <begin position="1"/>
        <end position="50"/>
    </location>
</feature>
<accession>A0A2P1GMD1</accession>
<dbReference type="GO" id="GO:0044423">
    <property type="term" value="C:virion component"/>
    <property type="evidence" value="ECO:0007669"/>
    <property type="project" value="UniProtKB-KW"/>
</dbReference>
<dbReference type="EMBL" id="MG599890">
    <property type="protein sequence ID" value="AVM87146.1"/>
    <property type="molecule type" value="Genomic_RNA"/>
</dbReference>
<feature type="region of interest" description="Disordered" evidence="3">
    <location>
        <begin position="357"/>
        <end position="376"/>
    </location>
</feature>
<dbReference type="InterPro" id="IPR029053">
    <property type="entry name" value="Viral_coat"/>
</dbReference>
<evidence type="ECO:0000256" key="2">
    <source>
        <dbReference type="ARBA" id="ARBA00022844"/>
    </source>
</evidence>
<evidence type="ECO:0000259" key="4">
    <source>
        <dbReference type="Pfam" id="PF03014"/>
    </source>
</evidence>
<sequence length="744" mass="81134">MTKQPCTCGKTHAPPCRNGGQPKHSGAKPKQRPKCPKCSKSHLGPDGKLTKCMLGKLPPQVQPAKTPTPSTAMAGVVQKPPQQTQKQPVSTQKFSLILSTIESCDVDNFRTHELHTLNPMTLGEKSGHPGLKAAASVHKLYRVLEATLRLRPVVSNTIATGTSVVAGTWPDPTGTGPHDVNEAIQNGTYGAVGQQLSVPLKLGPKRNYNIIPLQDQKENTPCLFFVSVYGHTVNAFTNTQHTGPLFHVHLDVTYEFINMSGNNNYAPLNQTVKATTGVLQYGQDGVKLNLSTSLNRQFTRTRAGFGKAVFRLVGLGLTAAGSLLPPPWGQVAQAGAFVVRLLSSSRSSSSFQCYRTVQDAEDDEREGVQTSGEVQVNLDGEIEQLTDFESSSPIGPGPGPEPTPFGPDAQFYQQPRAGVRAVIHWDFGLKNSNNPTGTENSGRHERIQNISPQIRIRCQTAQGESTSNFGTDRDNLTQGFFVKVATTVIPAASGALFRLRPYQGSGMPRNSYCFEHAQMYQLINQVNNCLASFTSTSGTPTQKALICMRAPSPVIERAGPGAEKTFYIKPEDTEWAVEEFHVWALANATDLFYGRVLSLSSPSAPSAKPVAPWLGVLTTQFGSTGPISRDEEFAQRLELLFEKLDLESRNPPQLSLQDRYTQIEDAWKEALSEEEPEELEEQTDGYTSLSISCGRGKHQLALRRVTKMKDLVDAMGEDLELSPENNLKSEIQGAPGDGEYDFEV</sequence>
<dbReference type="InterPro" id="IPR004261">
    <property type="entry name" value="SP2_N"/>
</dbReference>
<proteinExistence type="predicted"/>
<organism evidence="5">
    <name type="scientific">Dongbei arctic lamprey astrovirus 2</name>
    <dbReference type="NCBI Taxonomy" id="2116124"/>
    <lineage>
        <taxon>Viruses</taxon>
        <taxon>Riboviria</taxon>
        <taxon>Orthornavirae</taxon>
        <taxon>Pisuviricota</taxon>
        <taxon>Stelpaviricetes</taxon>
        <taxon>Stellavirales</taxon>
        <taxon>Astroviridae</taxon>
    </lineage>
</organism>
<evidence type="ECO:0000256" key="1">
    <source>
        <dbReference type="ARBA" id="ARBA00004328"/>
    </source>
</evidence>
<feature type="region of interest" description="Disordered" evidence="3">
    <location>
        <begin position="388"/>
        <end position="410"/>
    </location>
</feature>
<keyword evidence="2" id="KW-0946">Virion</keyword>
<feature type="compositionally biased region" description="Polar residues" evidence="3">
    <location>
        <begin position="430"/>
        <end position="440"/>
    </location>
</feature>
<dbReference type="GO" id="GO:0005198">
    <property type="term" value="F:structural molecule activity"/>
    <property type="evidence" value="ECO:0007669"/>
    <property type="project" value="InterPro"/>
</dbReference>
<feature type="domain" description="Hepatitis E virus structural protein 2 N-terminal" evidence="4">
    <location>
        <begin position="215"/>
        <end position="258"/>
    </location>
</feature>
<feature type="region of interest" description="Disordered" evidence="3">
    <location>
        <begin position="430"/>
        <end position="451"/>
    </location>
</feature>
<reference evidence="5" key="1">
    <citation type="journal article" date="2018" name="Nature">
        <title>The evolutionary history of vertebrate RNA viruses.</title>
        <authorList>
            <person name="Shi M."/>
            <person name="Lin X.D."/>
            <person name="Chen X."/>
            <person name="Tian J.H."/>
            <person name="Chen L.J."/>
            <person name="Li K."/>
            <person name="Wang W."/>
            <person name="Eden J.S."/>
            <person name="Shen J.J."/>
            <person name="Liu L."/>
            <person name="Holmes E.C."/>
            <person name="Zhang Y.Z."/>
        </authorList>
    </citation>
    <scope>NUCLEOTIDE SEQUENCE</scope>
    <source>
        <strain evidence="5">QSMS18873</strain>
    </source>
</reference>
<evidence type="ECO:0000256" key="3">
    <source>
        <dbReference type="SAM" id="MobiDB-lite"/>
    </source>
</evidence>
<feature type="compositionally biased region" description="Pro residues" evidence="3">
    <location>
        <begin position="395"/>
        <end position="405"/>
    </location>
</feature>
<protein>
    <submittedName>
        <fullName evidence="5">Capsid protein</fullName>
    </submittedName>
</protein>
<feature type="region of interest" description="Disordered" evidence="3">
    <location>
        <begin position="720"/>
        <end position="744"/>
    </location>
</feature>